<sequence length="2730" mass="289510">MKLLTLLALLLLATCVWASCESGQRMSLYDATCIDCEAGKAGAGCSTTCPRGKYSLAGASVCVECAEGKYGSEEGLGTSECSGTCGLGKFSLQGATECESCPLGKYGGSEGLADISCTGPCPAGRYGNEVGLSACVKCQSGTYQSTTGQTNQNCESPCEAGKYSTEGSSACTRCAAGYDGSQPDNHSRGYTTEQCGGKCQAGKYSGEDDVECLNCAAGSYGKTSGLTTSTCSGSCQIGRYSDAGSLSCPLCAEGKYSSGTGQESCSDCATGKYGQSTGLQTSDCSGDCPPGTYSALVASRECERCVAGKHRSSPGAKTGDDCEKCDPNYYSLAGSKECSKCKEGYSSEGLADGSLATTEFCGGACPAGKYSEAGGSCTDCPAGKYGQTTASVTEDCDGPCPAGKYSLAGFQSCLDCPQGKYGANGASTSAECDGSCSAGKYSIAGSESCYPCDPGRFGSEGQTDSACEDACAAGYFGNGATSKNNTCSGECPKGKYSEAGSSSCNNCPAGKMGGGDVIRTDDECNGSCPAGKYSTEGSLSCQDCPAREYQDEVGQPSCKRCPNSKQASVTTGQGFTLEADLVCVDCKCPVGNSCSIQTGGAIDECSPCEEGKYGPSVGAGECLDCPEGKVALDEGSPSCGTCEEGQQPNSEKTGCEDCVAGMFALPGQTTCTDCAPGKASRKKSGKCEYCGPGKDVDKVAWECKGCSQGKYSLGDVDDCSPCEIGKMQNDPNSTYCEVCSAGQIPKDDKTGCLSCEEGKYASYGGSECNVCPEGKWSRTEAQQCSPVQPGHEVVQNNSLRTGESPCTEGHYSPGGLDSCQTCPSEEFSSGLAISCSSCVPGKYKSRNADSSLLECQDCPEGKVAPLGTEESCVYCNAINGLVYSGSKTACTFCAAGTYASVIDNGNGGRTESCAACSSGKFSPGGTSACEDCGDNTYSTLNLDGRNVLEMATCKTCAAGEEAKMDKTGCNPCASGKVSIAGGRCEPCPAGSYQNEVVCEVCEGGKYSYSSGTTSCTQCDDGKSSQQGAQSCTPCESGTMSTGGASCEACKPGKSSGDEASECADCLAGKWSGTKAASCTNCDAGKYQTDNQCEACAAGKRSEAGSATCSESCPMGTFGERGSAMCVSCVPGRYSDAVELSSCKYCDPGKFSDSVRSTTCESCSVGKYSLNGADSCLSCQKGEYSEVGKDRCIICDAGYHNNSDSSACTPCVAGKWSIAGSTTCQDCAAGFVAPSEGTSNCQYCEAGKYADKVDEPCAECPKGTFSSGGAEECTPCEGNTYTNTKGQKVCQTCGNGEDVNDDKTDCVACQDGWESSAGSDCSICGSGYSSTGGEFCNVCVGGKKALEGSSICIDCLAGEFSSLGSSSCDNCTAGTYSGVGKDSCTFCEEGKFSGPRASTCQDCAPGSISSIGASECIKCAEGKIENNNSCEPCAPGTVSSEGSTSCDDSCPPGTYGELGGATCKECQAGKFSSGGEGSCELCVAGKFSAAGSTSCTNCTKGRYSGMGRDNVFDEDGEPCDKCGNGLVSPLGSPECTTCEAGTIPAEDNASCRDCKIGKKSGVAATECVACDAGTYAEENKSNACTRCELGTYSRAGSSNCTGCTAGKIASSLRDECVDVEAGQYSDDKAATSIKCPAGTWCPRGSSEPTYCEPGTFSGAGSDRCTKCESSSIQPEAGQASCNLCPLSQEANEDRTKCICKSFFFPVYGGDFGDYLRCVCGPGYTLNDDTCTRCSSGTFKEQQGNHPCTPCNDFLLGSFSTAGGHGRDDGDDEANNSTLVDLEDSAAPISKYNCTCEKGDFKIQVTNMKEEVKGAPTDFEDNGGYGYCLTCPEGTLCTERGLTIETIPVLLGYWRSDLMSYNVVQCRKDFACSQSPVASIEQWSNQTGIEIPKNLTNEKEKELLLEASQCEVGHEGPLCDACREGYNKGSYSDKCEACKDEEFSVPLPMWILLGCLVIFLSWAISRPLIRKRKVNRRMRNWESKSEGSDSTEFLGNIKMESVAYKRKTGSKSLRSFQTKFKILMTFYQITGQFESLLAIEFPPIFAGFMRWVTFVFSFNTLRVFSLGCFMEVNFFTKLVVFTVVPLVLAGAIFLFFLFRLTLVAGDSEAMHKERDNLYHRFLFLTYVIFSSVSMTIFETFNCVQHGDDKTYYLFSDSSIDCETEEYKWYLRYARLMVGVYPLGITALYTYVLISHRDALQDPKRIDNPNLDKIRFLWDMYDLEVWWFEIFECIRRLSLTGLLIFLTPGSTSQIIVALMLSLFYCCFFFHFRPYEVDADDDLGNICQLAIFVTVFSCLIMKVEVDETDGYDQNLFGLVLIVVNIAGVVILLARFLVGPFKKGLKVLTKKLEHSGSIKGITADHDDPLAFIDYFERLALSEPEDSGYKKVVTREVSEERLNFEKETGAFLEWRNSEGNGPIDEGRVTFKVNLPIDLIEEYLVNPHFEYRKGVAESFKVGESTEEMRTVYKAVRLSWPFSDRDTLMTEYRAVSNHTEDDKVPARVIVSRSVENDALFSVKKSKQRGYVRANISLKGFLLIPDHEMPLFATKVIHVTTGDSNSMISDLMARSYIPRSMKSFVKVMLGLEKVVNDLQKLNEKLHVEGEKREHTTRIGRAISKTKDRIRGTSDAEPPRGPLKKQGSRKQFAFDQNDDDDHLANLYQTEEHKVMRESIEEGKKARTRKRDIIKSKASAGAKRVSQMLASGGGSGKKWGGLGGKSGGLLSGIGEDEDEEK</sequence>
<keyword evidence="2" id="KW-0812">Transmembrane</keyword>
<keyword evidence="3" id="KW-0732">Signal</keyword>
<accession>A0A9W7A8J8</accession>
<feature type="transmembrane region" description="Helical" evidence="2">
    <location>
        <begin position="1945"/>
        <end position="1967"/>
    </location>
</feature>
<dbReference type="SMART" id="SM00261">
    <property type="entry name" value="FU"/>
    <property type="match status" value="14"/>
</dbReference>
<dbReference type="SMART" id="SM00181">
    <property type="entry name" value="EGF"/>
    <property type="match status" value="13"/>
</dbReference>
<comment type="caution">
    <text evidence="5">The sequence shown here is derived from an EMBL/GenBank/DDBJ whole genome shotgun (WGS) entry which is preliminary data.</text>
</comment>
<feature type="transmembrane region" description="Helical" evidence="2">
    <location>
        <begin position="2279"/>
        <end position="2299"/>
    </location>
</feature>
<dbReference type="Gene3D" id="2.10.50.10">
    <property type="entry name" value="Tumor Necrosis Factor Receptor, subunit A, domain 2"/>
    <property type="match status" value="9"/>
</dbReference>
<feature type="chain" id="PRO_5040961273" description="EGF-like domain-containing protein" evidence="3">
    <location>
        <begin position="19"/>
        <end position="2730"/>
    </location>
</feature>
<dbReference type="PANTHER" id="PTHR46967:SF2">
    <property type="entry name" value="SUSHI, VON WILLEBRAND FACTOR TYPE A, EGF AND PENTRAXIN DOMAIN-CONTAINING PROTEIN 1-LIKE"/>
    <property type="match status" value="1"/>
</dbReference>
<feature type="compositionally biased region" description="Gly residues" evidence="1">
    <location>
        <begin position="2700"/>
        <end position="2720"/>
    </location>
</feature>
<feature type="domain" description="EGF-like" evidence="4">
    <location>
        <begin position="1094"/>
        <end position="1143"/>
    </location>
</feature>
<evidence type="ECO:0000256" key="3">
    <source>
        <dbReference type="SAM" id="SignalP"/>
    </source>
</evidence>
<feature type="region of interest" description="Disordered" evidence="1">
    <location>
        <begin position="2664"/>
        <end position="2730"/>
    </location>
</feature>
<dbReference type="InterPro" id="IPR009030">
    <property type="entry name" value="Growth_fac_rcpt_cys_sf"/>
</dbReference>
<dbReference type="OrthoDB" id="439917at2759"/>
<feature type="domain" description="EGF-like" evidence="4">
    <location>
        <begin position="1048"/>
        <end position="1093"/>
    </location>
</feature>
<feature type="compositionally biased region" description="Basic and acidic residues" evidence="1">
    <location>
        <begin position="2615"/>
        <end position="2628"/>
    </location>
</feature>
<dbReference type="SMART" id="SM01411">
    <property type="entry name" value="Ephrin_rec_like"/>
    <property type="match status" value="31"/>
</dbReference>
<feature type="transmembrane region" description="Helical" evidence="2">
    <location>
        <begin position="2311"/>
        <end position="2333"/>
    </location>
</feature>
<feature type="transmembrane region" description="Helical" evidence="2">
    <location>
        <begin position="2170"/>
        <end position="2191"/>
    </location>
</feature>
<evidence type="ECO:0000256" key="1">
    <source>
        <dbReference type="SAM" id="MobiDB-lite"/>
    </source>
</evidence>
<dbReference type="EMBL" id="BRXY01000119">
    <property type="protein sequence ID" value="GMH67722.1"/>
    <property type="molecule type" value="Genomic_DNA"/>
</dbReference>
<evidence type="ECO:0000313" key="5">
    <source>
        <dbReference type="EMBL" id="GMH67722.1"/>
    </source>
</evidence>
<feature type="domain" description="EGF-like" evidence="4">
    <location>
        <begin position="431"/>
        <end position="468"/>
    </location>
</feature>
<feature type="region of interest" description="Disordered" evidence="1">
    <location>
        <begin position="2603"/>
        <end position="2640"/>
    </location>
</feature>
<dbReference type="SUPFAM" id="SSF57184">
    <property type="entry name" value="Growth factor receptor domain"/>
    <property type="match status" value="11"/>
</dbReference>
<dbReference type="PANTHER" id="PTHR46967">
    <property type="entry name" value="INSULIN-LIKE GROWTH FACTOR BINDING PROTEIN,N-TERMINAL"/>
    <property type="match status" value="1"/>
</dbReference>
<feature type="domain" description="EGF-like" evidence="4">
    <location>
        <begin position="1193"/>
        <end position="1241"/>
    </location>
</feature>
<dbReference type="Gene3D" id="3.30.530.20">
    <property type="match status" value="1"/>
</dbReference>
<feature type="transmembrane region" description="Helical" evidence="2">
    <location>
        <begin position="2034"/>
        <end position="2056"/>
    </location>
</feature>
<feature type="domain" description="EGF-like" evidence="4">
    <location>
        <begin position="283"/>
        <end position="323"/>
    </location>
</feature>
<dbReference type="InterPro" id="IPR023393">
    <property type="entry name" value="START-like_dom_sf"/>
</dbReference>
<feature type="domain" description="EGF-like" evidence="4">
    <location>
        <begin position="14"/>
        <end position="46"/>
    </location>
</feature>
<feature type="transmembrane region" description="Helical" evidence="2">
    <location>
        <begin position="2249"/>
        <end position="2267"/>
    </location>
</feature>
<feature type="domain" description="EGF-like" evidence="4">
    <location>
        <begin position="641"/>
        <end position="688"/>
    </location>
</feature>
<keyword evidence="6" id="KW-1185">Reference proteome</keyword>
<keyword evidence="2" id="KW-1133">Transmembrane helix</keyword>
<dbReference type="SUPFAM" id="SSF55961">
    <property type="entry name" value="Bet v1-like"/>
    <property type="match status" value="1"/>
</dbReference>
<dbReference type="InterPro" id="IPR011641">
    <property type="entry name" value="Tyr-kin_ephrin_A/B_rcpt-like"/>
</dbReference>
<protein>
    <recommendedName>
        <fullName evidence="4">EGF-like domain-containing protein</fullName>
    </recommendedName>
</protein>
<gene>
    <name evidence="5" type="ORF">TrST_g4985</name>
</gene>
<dbReference type="Pfam" id="PF07699">
    <property type="entry name" value="Ephrin_rec_like"/>
    <property type="match status" value="2"/>
</dbReference>
<feature type="domain" description="EGF-like" evidence="4">
    <location>
        <begin position="1417"/>
        <end position="1463"/>
    </location>
</feature>
<dbReference type="InterPro" id="IPR000742">
    <property type="entry name" value="EGF"/>
</dbReference>
<evidence type="ECO:0000313" key="6">
    <source>
        <dbReference type="Proteomes" id="UP001165085"/>
    </source>
</evidence>
<dbReference type="InterPro" id="IPR006212">
    <property type="entry name" value="Furin_repeat"/>
</dbReference>
<feature type="transmembrane region" description="Helical" evidence="2">
    <location>
        <begin position="2076"/>
        <end position="2098"/>
    </location>
</feature>
<evidence type="ECO:0000256" key="2">
    <source>
        <dbReference type="SAM" id="Phobius"/>
    </source>
</evidence>
<dbReference type="Proteomes" id="UP001165085">
    <property type="component" value="Unassembled WGS sequence"/>
</dbReference>
<reference evidence="6" key="1">
    <citation type="journal article" date="2023" name="Commun. Biol.">
        <title>Genome analysis of Parmales, the sister group of diatoms, reveals the evolutionary specialization of diatoms from phago-mixotrophs to photoautotrophs.</title>
        <authorList>
            <person name="Ban H."/>
            <person name="Sato S."/>
            <person name="Yoshikawa S."/>
            <person name="Yamada K."/>
            <person name="Nakamura Y."/>
            <person name="Ichinomiya M."/>
            <person name="Sato N."/>
            <person name="Blanc-Mathieu R."/>
            <person name="Endo H."/>
            <person name="Kuwata A."/>
            <person name="Ogata H."/>
        </authorList>
    </citation>
    <scope>NUCLEOTIDE SEQUENCE [LARGE SCALE GENOMIC DNA]</scope>
    <source>
        <strain evidence="6">NIES 3701</strain>
    </source>
</reference>
<feature type="compositionally biased region" description="Basic and acidic residues" evidence="1">
    <location>
        <begin position="2664"/>
        <end position="2684"/>
    </location>
</feature>
<feature type="domain" description="EGF-like" evidence="4">
    <location>
        <begin position="64"/>
        <end position="118"/>
    </location>
</feature>
<feature type="transmembrane region" description="Helical" evidence="2">
    <location>
        <begin position="2119"/>
        <end position="2138"/>
    </location>
</feature>
<proteinExistence type="predicted"/>
<name>A0A9W7A8J8_9STRA</name>
<feature type="signal peptide" evidence="3">
    <location>
        <begin position="1"/>
        <end position="18"/>
    </location>
</feature>
<feature type="domain" description="EGF-like" evidence="4">
    <location>
        <begin position="1274"/>
        <end position="1321"/>
    </location>
</feature>
<feature type="domain" description="EGF-like" evidence="4">
    <location>
        <begin position="153"/>
        <end position="200"/>
    </location>
</feature>
<dbReference type="PROSITE" id="PS51257">
    <property type="entry name" value="PROKAR_LIPOPROTEIN"/>
    <property type="match status" value="1"/>
</dbReference>
<feature type="domain" description="EGF-like" evidence="4">
    <location>
        <begin position="955"/>
        <end position="999"/>
    </location>
</feature>
<feature type="domain" description="EGF-like" evidence="4">
    <location>
        <begin position="1517"/>
        <end position="1551"/>
    </location>
</feature>
<keyword evidence="2" id="KW-0472">Membrane</keyword>
<evidence type="ECO:0000259" key="4">
    <source>
        <dbReference type="SMART" id="SM00181"/>
    </source>
</evidence>
<organism evidence="5 6">
    <name type="scientific">Triparma strigata</name>
    <dbReference type="NCBI Taxonomy" id="1606541"/>
    <lineage>
        <taxon>Eukaryota</taxon>
        <taxon>Sar</taxon>
        <taxon>Stramenopiles</taxon>
        <taxon>Ochrophyta</taxon>
        <taxon>Bolidophyceae</taxon>
        <taxon>Parmales</taxon>
        <taxon>Triparmaceae</taxon>
        <taxon>Triparma</taxon>
    </lineage>
</organism>